<proteinExistence type="evidence at transcript level"/>
<name>A0A5B9MTB2_CYMEN</name>
<dbReference type="InterPro" id="IPR036869">
    <property type="entry name" value="J_dom_sf"/>
</dbReference>
<protein>
    <submittedName>
        <fullName evidence="3">Chaperone protein DnaJ 20 isoform X1</fullName>
    </submittedName>
</protein>
<dbReference type="PROSITE" id="PS50076">
    <property type="entry name" value="DNAJ_2"/>
    <property type="match status" value="1"/>
</dbReference>
<dbReference type="PROSITE" id="PS00636">
    <property type="entry name" value="DNAJ_1"/>
    <property type="match status" value="1"/>
</dbReference>
<evidence type="ECO:0000256" key="1">
    <source>
        <dbReference type="SAM" id="MobiDB-lite"/>
    </source>
</evidence>
<organism evidence="3">
    <name type="scientific">Cymbidium ensifolium</name>
    <name type="common">Orchid</name>
    <name type="synonym">Epidendrum ensifolium</name>
    <dbReference type="NCBI Taxonomy" id="78740"/>
    <lineage>
        <taxon>Eukaryota</taxon>
        <taxon>Viridiplantae</taxon>
        <taxon>Streptophyta</taxon>
        <taxon>Embryophyta</taxon>
        <taxon>Tracheophyta</taxon>
        <taxon>Spermatophyta</taxon>
        <taxon>Magnoliopsida</taxon>
        <taxon>Liliopsida</taxon>
        <taxon>Asparagales</taxon>
        <taxon>Orchidaceae</taxon>
        <taxon>Epidendroideae</taxon>
        <taxon>Cymbidieae</taxon>
        <taxon>Cymbidiinae</taxon>
        <taxon>Cymbidium</taxon>
    </lineage>
</organism>
<dbReference type="Pfam" id="PF00226">
    <property type="entry name" value="DnaJ"/>
    <property type="match status" value="1"/>
</dbReference>
<dbReference type="AlphaFoldDB" id="A0A5B9MTB2"/>
<dbReference type="InterPro" id="IPR001623">
    <property type="entry name" value="DnaJ_domain"/>
</dbReference>
<dbReference type="InterPro" id="IPR053232">
    <property type="entry name" value="DnaJ_C/III_chloroplastic"/>
</dbReference>
<dbReference type="CDD" id="cd06257">
    <property type="entry name" value="DnaJ"/>
    <property type="match status" value="1"/>
</dbReference>
<dbReference type="Gene3D" id="1.10.287.110">
    <property type="entry name" value="DnaJ domain"/>
    <property type="match status" value="1"/>
</dbReference>
<sequence length="203" mass="23448">MDSRAVIPNCPSIPPFLRTITAGGCYQRSGTVTVLRHSWPARRSKPCLSSGPREAMRDFGAVGELPETKCNFYELLGIPASGSYDDIKRAYKHLARKYHPDVSPPDLTEEYTRRFIEVKEAYEILSDPGHRALYDRHLGRGLQLAFSTRRHFDKDKEEKTWWRNRCEEQLAGLSRKSMRKNSDENLSWGARMRRRRRAESSAC</sequence>
<evidence type="ECO:0000259" key="2">
    <source>
        <dbReference type="PROSITE" id="PS50076"/>
    </source>
</evidence>
<evidence type="ECO:0000313" key="3">
    <source>
        <dbReference type="EMBL" id="QEG03154.1"/>
    </source>
</evidence>
<dbReference type="InterPro" id="IPR018253">
    <property type="entry name" value="DnaJ_domain_CS"/>
</dbReference>
<feature type="region of interest" description="Disordered" evidence="1">
    <location>
        <begin position="173"/>
        <end position="203"/>
    </location>
</feature>
<dbReference type="EMBL" id="MK470677">
    <property type="protein sequence ID" value="QEG03154.1"/>
    <property type="molecule type" value="mRNA"/>
</dbReference>
<accession>A0A5B9MTB2</accession>
<dbReference type="GO" id="GO:0005783">
    <property type="term" value="C:endoplasmic reticulum"/>
    <property type="evidence" value="ECO:0007669"/>
    <property type="project" value="UniProtKB-ARBA"/>
</dbReference>
<dbReference type="GO" id="GO:0009507">
    <property type="term" value="C:chloroplast"/>
    <property type="evidence" value="ECO:0007669"/>
    <property type="project" value="TreeGrafter"/>
</dbReference>
<feature type="domain" description="J" evidence="2">
    <location>
        <begin position="71"/>
        <end position="138"/>
    </location>
</feature>
<dbReference type="PANTHER" id="PTHR45090">
    <property type="entry name" value="CHAPERONE PROTEIN DNAJ 20 CHLOROPLASTIC"/>
    <property type="match status" value="1"/>
</dbReference>
<dbReference type="SUPFAM" id="SSF46565">
    <property type="entry name" value="Chaperone J-domain"/>
    <property type="match status" value="1"/>
</dbReference>
<dbReference type="SMART" id="SM00271">
    <property type="entry name" value="DnaJ"/>
    <property type="match status" value="1"/>
</dbReference>
<dbReference type="PANTHER" id="PTHR45090:SF4">
    <property type="entry name" value="J DOMAIN-CONTAINING PROTEIN"/>
    <property type="match status" value="1"/>
</dbReference>
<reference evidence="3" key="1">
    <citation type="journal article" date="2015" name="PLoS ONE">
        <title>Digital Gene Expression Analysis Based on De Novo Transcriptome Assembly Reveals New Genes Associated with Floral Organ Differentiation of the Orchid Plant Cymbidium ensifolium.</title>
        <authorList>
            <person name="Yang F."/>
            <person name="Zhu G."/>
        </authorList>
    </citation>
    <scope>NUCLEOTIDE SEQUENCE</scope>
</reference>
<dbReference type="PRINTS" id="PR00625">
    <property type="entry name" value="JDOMAIN"/>
</dbReference>